<dbReference type="PANTHER" id="PTHR35526:SF3">
    <property type="entry name" value="ANTI-SIGMA-F FACTOR RSBW"/>
    <property type="match status" value="1"/>
</dbReference>
<sequence length="135" mass="14231">MNGRLSVTDAAAFDGRPGTAAVARDFASEFLARASVEHAMEVDDRATGAVLLVVSELITNAGKYAPGPFLLELELTVGTARVTVWDTDPVLPVPREADPERIGQHGLEIVRALSLGLEIDQRAGGKRISALIGLA</sequence>
<keyword evidence="3" id="KW-0547">Nucleotide-binding</keyword>
<dbReference type="GO" id="GO:0004674">
    <property type="term" value="F:protein serine/threonine kinase activity"/>
    <property type="evidence" value="ECO:0007669"/>
    <property type="project" value="UniProtKB-KW"/>
</dbReference>
<proteinExistence type="predicted"/>
<reference evidence="3" key="1">
    <citation type="submission" date="2023-05" db="EMBL/GenBank/DDBJ databases">
        <title>Streptantibioticus silvisoli sp. nov., acidotolerant actinomycetes 1 from pine litter.</title>
        <authorList>
            <person name="Swiecimska M."/>
            <person name="Golinska P."/>
            <person name="Sangal V."/>
            <person name="Wachnowicz B."/>
            <person name="Goodfellow M."/>
        </authorList>
    </citation>
    <scope>NUCLEOTIDE SEQUENCE</scope>
    <source>
        <strain evidence="3">SL13</strain>
    </source>
</reference>
<dbReference type="InterPro" id="IPR050267">
    <property type="entry name" value="Anti-sigma-factor_SerPK"/>
</dbReference>
<dbReference type="InterPro" id="IPR036890">
    <property type="entry name" value="HATPase_C_sf"/>
</dbReference>
<accession>A0AA90H7E9</accession>
<organism evidence="3">
    <name type="scientific">Streptantibioticus silvisoli</name>
    <dbReference type="NCBI Taxonomy" id="2705255"/>
    <lineage>
        <taxon>Bacteria</taxon>
        <taxon>Bacillati</taxon>
        <taxon>Actinomycetota</taxon>
        <taxon>Actinomycetes</taxon>
        <taxon>Kitasatosporales</taxon>
        <taxon>Streptomycetaceae</taxon>
        <taxon>Streptantibioticus</taxon>
    </lineage>
</organism>
<name>A0AA90H7E9_9ACTN</name>
<evidence type="ECO:0000313" key="3">
    <source>
        <dbReference type="EMBL" id="MDI5971927.1"/>
    </source>
</evidence>
<keyword evidence="1" id="KW-0808">Transferase</keyword>
<evidence type="ECO:0000259" key="2">
    <source>
        <dbReference type="Pfam" id="PF13581"/>
    </source>
</evidence>
<dbReference type="PANTHER" id="PTHR35526">
    <property type="entry name" value="ANTI-SIGMA-F FACTOR RSBW-RELATED"/>
    <property type="match status" value="1"/>
</dbReference>
<dbReference type="SUPFAM" id="SSF55874">
    <property type="entry name" value="ATPase domain of HSP90 chaperone/DNA topoisomerase II/histidine kinase"/>
    <property type="match status" value="1"/>
</dbReference>
<dbReference type="AlphaFoldDB" id="A0AA90H7E9"/>
<dbReference type="Gene3D" id="3.30.565.10">
    <property type="entry name" value="Histidine kinase-like ATPase, C-terminal domain"/>
    <property type="match status" value="1"/>
</dbReference>
<dbReference type="EMBL" id="JABXJJ020000027">
    <property type="protein sequence ID" value="MDI5971927.1"/>
    <property type="molecule type" value="Genomic_DNA"/>
</dbReference>
<dbReference type="InterPro" id="IPR003594">
    <property type="entry name" value="HATPase_dom"/>
</dbReference>
<dbReference type="RefSeq" id="WP_271317697.1">
    <property type="nucleotide sequence ID" value="NZ_JABXJJ020000027.1"/>
</dbReference>
<gene>
    <name evidence="3" type="ORF">POF50_021755</name>
</gene>
<keyword evidence="3" id="KW-0067">ATP-binding</keyword>
<keyword evidence="1" id="KW-0723">Serine/threonine-protein kinase</keyword>
<protein>
    <submittedName>
        <fullName evidence="3">ATP-binding protein</fullName>
    </submittedName>
</protein>
<dbReference type="GO" id="GO:0005524">
    <property type="term" value="F:ATP binding"/>
    <property type="evidence" value="ECO:0007669"/>
    <property type="project" value="UniProtKB-KW"/>
</dbReference>
<keyword evidence="1" id="KW-0418">Kinase</keyword>
<comment type="caution">
    <text evidence="3">The sequence shown here is derived from an EMBL/GenBank/DDBJ whole genome shotgun (WGS) entry which is preliminary data.</text>
</comment>
<feature type="domain" description="Histidine kinase/HSP90-like ATPase" evidence="2">
    <location>
        <begin position="17"/>
        <end position="129"/>
    </location>
</feature>
<dbReference type="CDD" id="cd16936">
    <property type="entry name" value="HATPase_RsbW-like"/>
    <property type="match status" value="1"/>
</dbReference>
<dbReference type="Pfam" id="PF13581">
    <property type="entry name" value="HATPase_c_2"/>
    <property type="match status" value="1"/>
</dbReference>
<evidence type="ECO:0000256" key="1">
    <source>
        <dbReference type="ARBA" id="ARBA00022527"/>
    </source>
</evidence>